<sequence length="87" mass="9405">MWKYTDCGVRLKSRLLNGRLTAKKATAGALFLVVRASIRGMSLSMIRTMTLPVLIVAATELAMSVVATAVFPILAGGRRVITKKITQ</sequence>
<keyword evidence="1" id="KW-1133">Transmembrane helix</keyword>
<comment type="caution">
    <text evidence="2">The sequence shown here is derived from an EMBL/GenBank/DDBJ whole genome shotgun (WGS) entry which is preliminary data.</text>
</comment>
<accession>A0A0K9YNR3</accession>
<dbReference type="AlphaFoldDB" id="A0A0K9YNR3"/>
<evidence type="ECO:0000256" key="1">
    <source>
        <dbReference type="SAM" id="Phobius"/>
    </source>
</evidence>
<proteinExistence type="predicted"/>
<evidence type="ECO:0000313" key="2">
    <source>
        <dbReference type="EMBL" id="KNB70321.1"/>
    </source>
</evidence>
<protein>
    <submittedName>
        <fullName evidence="2">Uncharacterized protein</fullName>
    </submittedName>
</protein>
<organism evidence="2 3">
    <name type="scientific">Brevibacillus reuszeri</name>
    <dbReference type="NCBI Taxonomy" id="54915"/>
    <lineage>
        <taxon>Bacteria</taxon>
        <taxon>Bacillati</taxon>
        <taxon>Bacillota</taxon>
        <taxon>Bacilli</taxon>
        <taxon>Bacillales</taxon>
        <taxon>Paenibacillaceae</taxon>
        <taxon>Brevibacillus</taxon>
    </lineage>
</organism>
<dbReference type="STRING" id="54915.ADS79_15275"/>
<dbReference type="Proteomes" id="UP000036834">
    <property type="component" value="Unassembled WGS sequence"/>
</dbReference>
<dbReference type="PATRIC" id="fig|54915.3.peg.2053"/>
<evidence type="ECO:0000313" key="3">
    <source>
        <dbReference type="Proteomes" id="UP000036834"/>
    </source>
</evidence>
<name>A0A0K9YNR3_9BACL</name>
<gene>
    <name evidence="2" type="ORF">ADS79_15275</name>
</gene>
<keyword evidence="1" id="KW-0812">Transmembrane</keyword>
<keyword evidence="1" id="KW-0472">Membrane</keyword>
<reference evidence="3" key="1">
    <citation type="submission" date="2015-07" db="EMBL/GenBank/DDBJ databases">
        <title>Genome sequencing project for genomic taxonomy and phylogenomics of Bacillus-like bacteria.</title>
        <authorList>
            <person name="Liu B."/>
            <person name="Wang J."/>
            <person name="Zhu Y."/>
            <person name="Liu G."/>
            <person name="Chen Q."/>
            <person name="Chen Z."/>
            <person name="Lan J."/>
            <person name="Che J."/>
            <person name="Ge C."/>
            <person name="Shi H."/>
            <person name="Pan Z."/>
            <person name="Liu X."/>
        </authorList>
    </citation>
    <scope>NUCLEOTIDE SEQUENCE [LARGE SCALE GENOMIC DNA]</scope>
    <source>
        <strain evidence="3">DSM 9887</strain>
    </source>
</reference>
<dbReference type="EMBL" id="LGIQ01000009">
    <property type="protein sequence ID" value="KNB70321.1"/>
    <property type="molecule type" value="Genomic_DNA"/>
</dbReference>
<feature type="transmembrane region" description="Helical" evidence="1">
    <location>
        <begin position="52"/>
        <end position="75"/>
    </location>
</feature>